<dbReference type="PROSITE" id="PS00166">
    <property type="entry name" value="ENOYL_COA_HYDRATASE"/>
    <property type="match status" value="1"/>
</dbReference>
<evidence type="ECO:0000256" key="1">
    <source>
        <dbReference type="ARBA" id="ARBA00005254"/>
    </source>
</evidence>
<dbReference type="PANTHER" id="PTHR11941">
    <property type="entry name" value="ENOYL-COA HYDRATASE-RELATED"/>
    <property type="match status" value="1"/>
</dbReference>
<dbReference type="AlphaFoldDB" id="U3TC39"/>
<evidence type="ECO:0000313" key="4">
    <source>
        <dbReference type="EMBL" id="BAN89513.1"/>
    </source>
</evidence>
<reference evidence="4 5" key="1">
    <citation type="journal article" date="2013" name="Appl. Environ. Microbiol.">
        <title>Variation of the Virus-Related Elements within Syntenic Genomes of the Hyperthermophilic Archaeon Aeropyrum.</title>
        <authorList>
            <person name="Daifuku T."/>
            <person name="Yoshida T."/>
            <person name="Kitamura T."/>
            <person name="Kawaichi S."/>
            <person name="Inoue T."/>
            <person name="Nomura K."/>
            <person name="Yoshida Y."/>
            <person name="Kuno S."/>
            <person name="Sako Y."/>
        </authorList>
    </citation>
    <scope>NUCLEOTIDE SEQUENCE [LARGE SCALE GENOMIC DNA]</scope>
    <source>
        <strain evidence="4 5">SY1</strain>
    </source>
</reference>
<dbReference type="Pfam" id="PF00378">
    <property type="entry name" value="ECH_1"/>
    <property type="match status" value="1"/>
</dbReference>
<dbReference type="InterPro" id="IPR029045">
    <property type="entry name" value="ClpP/crotonase-like_dom_sf"/>
</dbReference>
<dbReference type="KEGG" id="acj:ACAM_0044"/>
<feature type="coiled-coil region" evidence="3">
    <location>
        <begin position="213"/>
        <end position="240"/>
    </location>
</feature>
<dbReference type="CDD" id="cd06558">
    <property type="entry name" value="crotonase-like"/>
    <property type="match status" value="1"/>
</dbReference>
<dbReference type="PANTHER" id="PTHR11941:SF54">
    <property type="entry name" value="ENOYL-COA HYDRATASE, MITOCHONDRIAL"/>
    <property type="match status" value="1"/>
</dbReference>
<organism evidence="4 5">
    <name type="scientific">Aeropyrum camini SY1 = JCM 12091</name>
    <dbReference type="NCBI Taxonomy" id="1198449"/>
    <lineage>
        <taxon>Archaea</taxon>
        <taxon>Thermoproteota</taxon>
        <taxon>Thermoprotei</taxon>
        <taxon>Desulfurococcales</taxon>
        <taxon>Desulfurococcaceae</taxon>
        <taxon>Aeropyrum</taxon>
    </lineage>
</organism>
<evidence type="ECO:0000256" key="3">
    <source>
        <dbReference type="SAM" id="Coils"/>
    </source>
</evidence>
<sequence length="251" mass="27732">MEQAPVVYEEVNDVAFIRFNRPEKLNALNAEAWKLLGEYFRRVCRTGIKAIVLTGRGRAFSSGDDIYSMHALDTPTSSVSFFKTLYTALEAMATCRRPIVAAVNGLAVGGGAEILLLADVVIASRNAWFAFPESHIGLIPPLLSTIGRSVFGQRKARMLGITGARLDVEEAKALGLIDDIVDPEDLESRALAVAESLGSIPDQSVIEIRRATLEHYRVELEKMVEKLAELVLTREAKERMAAFIESRRKKQ</sequence>
<dbReference type="InterPro" id="IPR018376">
    <property type="entry name" value="Enoyl-CoA_hyd/isom_CS"/>
</dbReference>
<evidence type="ECO:0000313" key="5">
    <source>
        <dbReference type="Proteomes" id="UP000016887"/>
    </source>
</evidence>
<dbReference type="SUPFAM" id="SSF52096">
    <property type="entry name" value="ClpP/crotonase"/>
    <property type="match status" value="1"/>
</dbReference>
<dbReference type="EMBL" id="AP012489">
    <property type="protein sequence ID" value="BAN89513.1"/>
    <property type="molecule type" value="Genomic_DNA"/>
</dbReference>
<name>U3TC39_9CREN</name>
<evidence type="ECO:0000256" key="2">
    <source>
        <dbReference type="RuleBase" id="RU003707"/>
    </source>
</evidence>
<dbReference type="GO" id="GO:0006635">
    <property type="term" value="P:fatty acid beta-oxidation"/>
    <property type="evidence" value="ECO:0007669"/>
    <property type="project" value="TreeGrafter"/>
</dbReference>
<accession>U3TC39</accession>
<dbReference type="RefSeq" id="WP_022540794.1">
    <property type="nucleotide sequence ID" value="NC_022521.1"/>
</dbReference>
<keyword evidence="4" id="KW-0413">Isomerase</keyword>
<comment type="similarity">
    <text evidence="1 2">Belongs to the enoyl-CoA hydratase/isomerase family.</text>
</comment>
<dbReference type="Proteomes" id="UP000016887">
    <property type="component" value="Chromosome"/>
</dbReference>
<dbReference type="GeneID" id="17109612"/>
<keyword evidence="5" id="KW-1185">Reference proteome</keyword>
<gene>
    <name evidence="4" type="ORF">ACAM_0044</name>
</gene>
<dbReference type="STRING" id="1198449.ACAM_0044"/>
<dbReference type="InterPro" id="IPR001753">
    <property type="entry name" value="Enoyl-CoA_hydra/iso"/>
</dbReference>
<dbReference type="Gene3D" id="3.90.226.10">
    <property type="entry name" value="2-enoyl-CoA Hydratase, Chain A, domain 1"/>
    <property type="match status" value="1"/>
</dbReference>
<dbReference type="GO" id="GO:0016853">
    <property type="term" value="F:isomerase activity"/>
    <property type="evidence" value="ECO:0007669"/>
    <property type="project" value="UniProtKB-KW"/>
</dbReference>
<proteinExistence type="inferred from homology"/>
<dbReference type="OrthoDB" id="27846at2157"/>
<keyword evidence="3" id="KW-0175">Coiled coil</keyword>
<protein>
    <submittedName>
        <fullName evidence="4">Enoyl-CoA hydratase/isomerase</fullName>
    </submittedName>
</protein>
<dbReference type="eggNOG" id="arCOG00242">
    <property type="taxonomic scope" value="Archaea"/>
</dbReference>